<keyword evidence="3" id="KW-1185">Reference proteome</keyword>
<feature type="compositionally biased region" description="Basic residues" evidence="1">
    <location>
        <begin position="7"/>
        <end position="21"/>
    </location>
</feature>
<dbReference type="KEGG" id="rcf:Poly24_22770"/>
<dbReference type="AlphaFoldDB" id="A0A518JSQ5"/>
<protein>
    <submittedName>
        <fullName evidence="2">Uncharacterized protein</fullName>
    </submittedName>
</protein>
<proteinExistence type="predicted"/>
<evidence type="ECO:0000313" key="2">
    <source>
        <dbReference type="EMBL" id="QDV68567.1"/>
    </source>
</evidence>
<evidence type="ECO:0000313" key="3">
    <source>
        <dbReference type="Proteomes" id="UP000315082"/>
    </source>
</evidence>
<dbReference type="Proteomes" id="UP000315082">
    <property type="component" value="Chromosome"/>
</dbReference>
<organism evidence="2 3">
    <name type="scientific">Rosistilla carotiformis</name>
    <dbReference type="NCBI Taxonomy" id="2528017"/>
    <lineage>
        <taxon>Bacteria</taxon>
        <taxon>Pseudomonadati</taxon>
        <taxon>Planctomycetota</taxon>
        <taxon>Planctomycetia</taxon>
        <taxon>Pirellulales</taxon>
        <taxon>Pirellulaceae</taxon>
        <taxon>Rosistilla</taxon>
    </lineage>
</organism>
<reference evidence="2 3" key="1">
    <citation type="submission" date="2019-02" db="EMBL/GenBank/DDBJ databases">
        <title>Deep-cultivation of Planctomycetes and their phenomic and genomic characterization uncovers novel biology.</title>
        <authorList>
            <person name="Wiegand S."/>
            <person name="Jogler M."/>
            <person name="Boedeker C."/>
            <person name="Pinto D."/>
            <person name="Vollmers J."/>
            <person name="Rivas-Marin E."/>
            <person name="Kohn T."/>
            <person name="Peeters S.H."/>
            <person name="Heuer A."/>
            <person name="Rast P."/>
            <person name="Oberbeckmann S."/>
            <person name="Bunk B."/>
            <person name="Jeske O."/>
            <person name="Meyerdierks A."/>
            <person name="Storesund J.E."/>
            <person name="Kallscheuer N."/>
            <person name="Luecker S."/>
            <person name="Lage O.M."/>
            <person name="Pohl T."/>
            <person name="Merkel B.J."/>
            <person name="Hornburger P."/>
            <person name="Mueller R.-W."/>
            <person name="Bruemmer F."/>
            <person name="Labrenz M."/>
            <person name="Spormann A.M."/>
            <person name="Op den Camp H."/>
            <person name="Overmann J."/>
            <person name="Amann R."/>
            <person name="Jetten M.S.M."/>
            <person name="Mascher T."/>
            <person name="Medema M.H."/>
            <person name="Devos D.P."/>
            <person name="Kaster A.-K."/>
            <person name="Ovreas L."/>
            <person name="Rohde M."/>
            <person name="Galperin M.Y."/>
            <person name="Jogler C."/>
        </authorList>
    </citation>
    <scope>NUCLEOTIDE SEQUENCE [LARGE SCALE GENOMIC DNA]</scope>
    <source>
        <strain evidence="2 3">Poly24</strain>
    </source>
</reference>
<gene>
    <name evidence="2" type="ORF">Poly24_22770</name>
</gene>
<sequence length="126" mass="14103">MNVAGNKNKRASAKPRPGHGRMAKLKPWKLAIRSPFATPNIKIAFRIRLERPYTGLMLLRVPKNVNTAPLHWWIAIRYPCLKPDHAPWTSAALPCFERLQLQSPDGHGQRPANVGPESELDLVAIG</sequence>
<evidence type="ECO:0000256" key="1">
    <source>
        <dbReference type="SAM" id="MobiDB-lite"/>
    </source>
</evidence>
<accession>A0A518JSQ5</accession>
<dbReference type="EMBL" id="CP036348">
    <property type="protein sequence ID" value="QDV68567.1"/>
    <property type="molecule type" value="Genomic_DNA"/>
</dbReference>
<name>A0A518JSQ5_9BACT</name>
<feature type="region of interest" description="Disordered" evidence="1">
    <location>
        <begin position="1"/>
        <end position="21"/>
    </location>
</feature>